<name>A0A1R4B4S2_9VIBR</name>
<dbReference type="Pfam" id="PF00135">
    <property type="entry name" value="COesterase"/>
    <property type="match status" value="1"/>
</dbReference>
<organism evidence="5 6">
    <name type="scientific">Vibrio palustris</name>
    <dbReference type="NCBI Taxonomy" id="1918946"/>
    <lineage>
        <taxon>Bacteria</taxon>
        <taxon>Pseudomonadati</taxon>
        <taxon>Pseudomonadota</taxon>
        <taxon>Gammaproteobacteria</taxon>
        <taxon>Vibrionales</taxon>
        <taxon>Vibrionaceae</taxon>
        <taxon>Vibrio</taxon>
    </lineage>
</organism>
<evidence type="ECO:0000256" key="1">
    <source>
        <dbReference type="ARBA" id="ARBA00005964"/>
    </source>
</evidence>
<dbReference type="InterPro" id="IPR019826">
    <property type="entry name" value="Carboxylesterase_B_AS"/>
</dbReference>
<evidence type="ECO:0000313" key="6">
    <source>
        <dbReference type="Proteomes" id="UP000189475"/>
    </source>
</evidence>
<evidence type="ECO:0000256" key="3">
    <source>
        <dbReference type="RuleBase" id="RU361235"/>
    </source>
</evidence>
<dbReference type="PANTHER" id="PTHR43142">
    <property type="entry name" value="CARBOXYLIC ESTER HYDROLASE"/>
    <property type="match status" value="1"/>
</dbReference>
<proteinExistence type="inferred from homology"/>
<reference evidence="5 6" key="1">
    <citation type="submission" date="2017-02" db="EMBL/GenBank/DDBJ databases">
        <authorList>
            <person name="Peterson S.W."/>
        </authorList>
    </citation>
    <scope>NUCLEOTIDE SEQUENCE [LARGE SCALE GENOMIC DNA]</scope>
    <source>
        <strain evidence="5 6">CECT 9027</strain>
    </source>
</reference>
<gene>
    <name evidence="5" type="primary">pnbA_2</name>
    <name evidence="5" type="ORF">VPAL9027_01896</name>
</gene>
<dbReference type="AlphaFoldDB" id="A0A1R4B4S2"/>
<protein>
    <recommendedName>
        <fullName evidence="3">Carboxylic ester hydrolase</fullName>
        <ecNumber evidence="3">3.1.1.-</ecNumber>
    </recommendedName>
</protein>
<keyword evidence="6" id="KW-1185">Reference proteome</keyword>
<dbReference type="EC" id="3.1.1.-" evidence="3"/>
<dbReference type="InterPro" id="IPR002018">
    <property type="entry name" value="CarbesteraseB"/>
</dbReference>
<evidence type="ECO:0000313" key="5">
    <source>
        <dbReference type="EMBL" id="SJL83917.1"/>
    </source>
</evidence>
<evidence type="ECO:0000259" key="4">
    <source>
        <dbReference type="Pfam" id="PF00135"/>
    </source>
</evidence>
<accession>A0A1R4B4S2</accession>
<dbReference type="EMBL" id="FUFT01000005">
    <property type="protein sequence ID" value="SJL83917.1"/>
    <property type="molecule type" value="Genomic_DNA"/>
</dbReference>
<dbReference type="Gene3D" id="3.40.50.1820">
    <property type="entry name" value="alpha/beta hydrolase"/>
    <property type="match status" value="1"/>
</dbReference>
<keyword evidence="3" id="KW-0732">Signal</keyword>
<dbReference type="Proteomes" id="UP000189475">
    <property type="component" value="Unassembled WGS sequence"/>
</dbReference>
<feature type="domain" description="Carboxylesterase type B" evidence="4">
    <location>
        <begin position="30"/>
        <end position="351"/>
    </location>
</feature>
<evidence type="ECO:0000256" key="2">
    <source>
        <dbReference type="ARBA" id="ARBA00022801"/>
    </source>
</evidence>
<keyword evidence="2 3" id="KW-0378">Hydrolase</keyword>
<sequence length="554" mass="61453">MILNLVTKLKNSAICALLSCVAFNVSAMDKRVDLPQGHVVGVNNAQETVNQWLGVQYAQQPVGKRRWQAPHPLPQSDNTYQANKLGHQCTQNGKKGVVGQESCLSLNIYRPNNDETLPVLVYFHGGNNQTGNASQLNPDTFVNDLNAVVVTVNYRLGPLGFNPLNVLKTQDKAQASGNFSLLDQAQSLDWIKDNIAQFGGNPENVTVSGFSAGGRDVMAMLISPIFKHKFQHAIVFSGGMTTADVGKSQAIFAKRIAHLAVQKGVKPDESSARKWLKGKSSSAKQFLYSLSDADLVKCFPEAGIRMSRFPHLYRDGYVLPKDGFATQAYNSVPIMMFTGKNEFSFFALSDPYFAQKSILTNTEHYLDYQFVFKYGGMLYKRFNVERSASQMIDAYDAPIYTSEVNYGANAQIAGKSFKKFGSFHGVYLPLLDSSMAPSPFAPGYKQEGARKLASIMKRQLTSFIHNGQPSVSITPQWGPWNQTSKARGQSIYVMDANKKAAITYLSSTDYSDEDVFNMMKSDVSLSEKKKSFLIRHVLNGRWFSQTIDRLESAQ</sequence>
<feature type="signal peptide" evidence="3">
    <location>
        <begin position="1"/>
        <end position="27"/>
    </location>
</feature>
<dbReference type="InterPro" id="IPR029058">
    <property type="entry name" value="AB_hydrolase_fold"/>
</dbReference>
<comment type="similarity">
    <text evidence="1 3">Belongs to the type-B carboxylesterase/lipase family.</text>
</comment>
<dbReference type="STRING" id="1918946.VPAL9027_01896"/>
<dbReference type="PANTHER" id="PTHR43142:SF1">
    <property type="entry name" value="CARBOXYLIC ESTER HYDROLASE"/>
    <property type="match status" value="1"/>
</dbReference>
<feature type="chain" id="PRO_5011816681" description="Carboxylic ester hydrolase" evidence="3">
    <location>
        <begin position="28"/>
        <end position="554"/>
    </location>
</feature>
<dbReference type="SUPFAM" id="SSF53474">
    <property type="entry name" value="alpha/beta-Hydrolases"/>
    <property type="match status" value="1"/>
</dbReference>
<dbReference type="PROSITE" id="PS00122">
    <property type="entry name" value="CARBOXYLESTERASE_B_1"/>
    <property type="match status" value="1"/>
</dbReference>
<dbReference type="GO" id="GO:0016787">
    <property type="term" value="F:hydrolase activity"/>
    <property type="evidence" value="ECO:0007669"/>
    <property type="project" value="UniProtKB-KW"/>
</dbReference>